<dbReference type="PANTHER" id="PTHR36113">
    <property type="entry name" value="LYASE, PUTATIVE-RELATED-RELATED"/>
    <property type="match status" value="1"/>
</dbReference>
<evidence type="ECO:0000256" key="1">
    <source>
        <dbReference type="ARBA" id="ARBA00022723"/>
    </source>
</evidence>
<dbReference type="RefSeq" id="WP_229487211.1">
    <property type="nucleotide sequence ID" value="NZ_JAIVFQ010000046.1"/>
</dbReference>
<dbReference type="PANTHER" id="PTHR36113:SF6">
    <property type="entry name" value="FOSFOMYCIN RESISTANCE PROTEIN FOSX"/>
    <property type="match status" value="1"/>
</dbReference>
<protein>
    <submittedName>
        <fullName evidence="3">VOC family protein</fullName>
    </submittedName>
</protein>
<comment type="caution">
    <text evidence="3">The sequence shown here is derived from an EMBL/GenBank/DDBJ whole genome shotgun (WGS) entry which is preliminary data.</text>
</comment>
<evidence type="ECO:0000313" key="3">
    <source>
        <dbReference type="EMBL" id="MCC5602244.1"/>
    </source>
</evidence>
<feature type="domain" description="VOC" evidence="2">
    <location>
        <begin position="4"/>
        <end position="129"/>
    </location>
</feature>
<accession>A0ABS8IDI7</accession>
<keyword evidence="4" id="KW-1185">Reference proteome</keyword>
<keyword evidence="1" id="KW-0479">Metal-binding</keyword>
<dbReference type="Pfam" id="PF00903">
    <property type="entry name" value="Glyoxalase"/>
    <property type="match status" value="1"/>
</dbReference>
<evidence type="ECO:0000259" key="2">
    <source>
        <dbReference type="PROSITE" id="PS51819"/>
    </source>
</evidence>
<reference evidence="3 4" key="1">
    <citation type="journal article" date="2021" name="Microorganisms">
        <title>Genome Evolution of Filamentous Cyanobacterium Nostoc Species: From Facultative Symbiosis to Free Living.</title>
        <authorList>
            <person name="Huo D."/>
            <person name="Li H."/>
            <person name="Cai F."/>
            <person name="Guo X."/>
            <person name="Qiao Z."/>
            <person name="Wang W."/>
            <person name="Yu G."/>
            <person name="Li R."/>
        </authorList>
    </citation>
    <scope>NUCLEOTIDE SEQUENCE [LARGE SCALE GENOMIC DNA]</scope>
    <source>
        <strain evidence="3 4">CHAB 5714</strain>
    </source>
</reference>
<dbReference type="Gene3D" id="3.10.180.10">
    <property type="entry name" value="2,3-Dihydroxybiphenyl 1,2-Dioxygenase, domain 1"/>
    <property type="match status" value="1"/>
</dbReference>
<dbReference type="SUPFAM" id="SSF54593">
    <property type="entry name" value="Glyoxalase/Bleomycin resistance protein/Dihydroxybiphenyl dioxygenase"/>
    <property type="match status" value="1"/>
</dbReference>
<name>A0ABS8IDI7_9NOSO</name>
<sequence>MLKRIDHIYLSVSNFSQSETFYDLVMRELGQHKGDKVIAQEPHAHYFGPQFQLTIRPARSAQKHDPYAPGLHHLCFQVETMTDVDLCFEKLRSVGINVSQPKRYPEYHPDYYAIFFDDPDGIRLEIVAKTPARQALELRWDELKEFLNPLQTLPNTEFHNA</sequence>
<dbReference type="InterPro" id="IPR037523">
    <property type="entry name" value="VOC_core"/>
</dbReference>
<evidence type="ECO:0000313" key="4">
    <source>
        <dbReference type="Proteomes" id="UP001199525"/>
    </source>
</evidence>
<dbReference type="EMBL" id="JAIVFQ010000046">
    <property type="protein sequence ID" value="MCC5602244.1"/>
    <property type="molecule type" value="Genomic_DNA"/>
</dbReference>
<organism evidence="3 4">
    <name type="scientific">Nostoc favosum CHAB5714</name>
    <dbReference type="NCBI Taxonomy" id="2780399"/>
    <lineage>
        <taxon>Bacteria</taxon>
        <taxon>Bacillati</taxon>
        <taxon>Cyanobacteriota</taxon>
        <taxon>Cyanophyceae</taxon>
        <taxon>Nostocales</taxon>
        <taxon>Nostocaceae</taxon>
        <taxon>Nostoc</taxon>
        <taxon>Nostoc favosum</taxon>
    </lineage>
</organism>
<proteinExistence type="predicted"/>
<dbReference type="PROSITE" id="PS51819">
    <property type="entry name" value="VOC"/>
    <property type="match status" value="1"/>
</dbReference>
<dbReference type="InterPro" id="IPR029068">
    <property type="entry name" value="Glyas_Bleomycin-R_OHBP_Dase"/>
</dbReference>
<dbReference type="InterPro" id="IPR004360">
    <property type="entry name" value="Glyas_Fos-R_dOase_dom"/>
</dbReference>
<gene>
    <name evidence="3" type="ORF">LC586_24375</name>
</gene>
<dbReference type="InterPro" id="IPR051332">
    <property type="entry name" value="Fosfomycin_Res_Enzymes"/>
</dbReference>
<dbReference type="Proteomes" id="UP001199525">
    <property type="component" value="Unassembled WGS sequence"/>
</dbReference>